<dbReference type="GO" id="GO:0006281">
    <property type="term" value="P:DNA repair"/>
    <property type="evidence" value="ECO:0007669"/>
    <property type="project" value="UniProtKB-KW"/>
</dbReference>
<evidence type="ECO:0000256" key="14">
    <source>
        <dbReference type="ARBA" id="ARBA00029488"/>
    </source>
</evidence>
<dbReference type="EMBL" id="LAZR01003753">
    <property type="protein sequence ID" value="KKN15037.1"/>
    <property type="molecule type" value="Genomic_DNA"/>
</dbReference>
<dbReference type="InterPro" id="IPR036614">
    <property type="entry name" value="RusA-like_sf"/>
</dbReference>
<protein>
    <recommendedName>
        <fullName evidence="4">Crossover junction endodeoxyribonuclease RusA</fullName>
        <ecNumber evidence="14">3.1.21.10</ecNumber>
    </recommendedName>
    <alternativeName>
        <fullName evidence="15">Holliday junction nuclease RusA</fullName>
    </alternativeName>
    <alternativeName>
        <fullName evidence="16">Holliday junction resolvase</fullName>
    </alternativeName>
</protein>
<dbReference type="GO" id="GO:0000287">
    <property type="term" value="F:magnesium ion binding"/>
    <property type="evidence" value="ECO:0007669"/>
    <property type="project" value="InterPro"/>
</dbReference>
<comment type="catalytic activity">
    <reaction evidence="13">
        <text>Endonucleolytic cleavage at a junction such as a reciprocal single-stranded crossover between two homologous DNA duplexes (Holliday junction).</text>
        <dbReference type="EC" id="3.1.21.10"/>
    </reaction>
</comment>
<dbReference type="Gene3D" id="3.30.1330.70">
    <property type="entry name" value="Holliday junction resolvase RusA"/>
    <property type="match status" value="1"/>
</dbReference>
<keyword evidence="10" id="KW-0460">Magnesium</keyword>
<dbReference type="GO" id="GO:0006310">
    <property type="term" value="P:DNA recombination"/>
    <property type="evidence" value="ECO:0007669"/>
    <property type="project" value="UniProtKB-KW"/>
</dbReference>
<keyword evidence="5" id="KW-0540">Nuclease</keyword>
<keyword evidence="9" id="KW-0378">Hydrolase</keyword>
<reference evidence="17" key="1">
    <citation type="journal article" date="2015" name="Nature">
        <title>Complex archaea that bridge the gap between prokaryotes and eukaryotes.</title>
        <authorList>
            <person name="Spang A."/>
            <person name="Saw J.H."/>
            <person name="Jorgensen S.L."/>
            <person name="Zaremba-Niedzwiedzka K."/>
            <person name="Martijn J."/>
            <person name="Lind A.E."/>
            <person name="van Eijk R."/>
            <person name="Schleper C."/>
            <person name="Guy L."/>
            <person name="Ettema T.J."/>
        </authorList>
    </citation>
    <scope>NUCLEOTIDE SEQUENCE</scope>
</reference>
<evidence type="ECO:0000256" key="5">
    <source>
        <dbReference type="ARBA" id="ARBA00022722"/>
    </source>
</evidence>
<proteinExistence type="inferred from homology"/>
<organism evidence="17">
    <name type="scientific">marine sediment metagenome</name>
    <dbReference type="NCBI Taxonomy" id="412755"/>
    <lineage>
        <taxon>unclassified sequences</taxon>
        <taxon>metagenomes</taxon>
        <taxon>ecological metagenomes</taxon>
    </lineage>
</organism>
<evidence type="ECO:0000256" key="6">
    <source>
        <dbReference type="ARBA" id="ARBA00022723"/>
    </source>
</evidence>
<dbReference type="EC" id="3.1.21.10" evidence="14"/>
<dbReference type="AlphaFoldDB" id="A0A0F9NSR6"/>
<evidence type="ECO:0000256" key="2">
    <source>
        <dbReference type="ARBA" id="ARBA00008865"/>
    </source>
</evidence>
<comment type="caution">
    <text evidence="17">The sequence shown here is derived from an EMBL/GenBank/DDBJ whole genome shotgun (WGS) entry which is preliminary data.</text>
</comment>
<dbReference type="SUPFAM" id="SSF103084">
    <property type="entry name" value="Holliday junction resolvase RusA"/>
    <property type="match status" value="1"/>
</dbReference>
<name>A0A0F9NSR6_9ZZZZ</name>
<comment type="cofactor">
    <cofactor evidence="1">
        <name>Mg(2+)</name>
        <dbReference type="ChEBI" id="CHEBI:18420"/>
    </cofactor>
</comment>
<evidence type="ECO:0000256" key="13">
    <source>
        <dbReference type="ARBA" id="ARBA00029354"/>
    </source>
</evidence>
<dbReference type="InterPro" id="IPR008822">
    <property type="entry name" value="Endonuclease_RusA-like"/>
</dbReference>
<comment type="subunit">
    <text evidence="3">Homodimer.</text>
</comment>
<keyword evidence="7" id="KW-0255">Endonuclease</keyword>
<dbReference type="InterPro" id="IPR016281">
    <property type="entry name" value="Endonuclease_RusA"/>
</dbReference>
<dbReference type="GO" id="GO:0008821">
    <property type="term" value="F:crossover junction DNA endonuclease activity"/>
    <property type="evidence" value="ECO:0007669"/>
    <property type="project" value="UniProtKB-EC"/>
</dbReference>
<evidence type="ECO:0000256" key="12">
    <source>
        <dbReference type="ARBA" id="ARBA00023204"/>
    </source>
</evidence>
<keyword evidence="8" id="KW-0227">DNA damage</keyword>
<evidence type="ECO:0000256" key="10">
    <source>
        <dbReference type="ARBA" id="ARBA00022842"/>
    </source>
</evidence>
<evidence type="ECO:0000313" key="17">
    <source>
        <dbReference type="EMBL" id="KKN15037.1"/>
    </source>
</evidence>
<evidence type="ECO:0000256" key="11">
    <source>
        <dbReference type="ARBA" id="ARBA00023172"/>
    </source>
</evidence>
<dbReference type="Pfam" id="PF05866">
    <property type="entry name" value="RusA"/>
    <property type="match status" value="1"/>
</dbReference>
<evidence type="ECO:0000256" key="4">
    <source>
        <dbReference type="ARBA" id="ARBA00014885"/>
    </source>
</evidence>
<dbReference type="PIRSF" id="PIRSF001007">
    <property type="entry name" value="RusA"/>
    <property type="match status" value="1"/>
</dbReference>
<evidence type="ECO:0000256" key="7">
    <source>
        <dbReference type="ARBA" id="ARBA00022759"/>
    </source>
</evidence>
<evidence type="ECO:0000256" key="15">
    <source>
        <dbReference type="ARBA" id="ARBA00030920"/>
    </source>
</evidence>
<keyword evidence="6" id="KW-0479">Metal-binding</keyword>
<evidence type="ECO:0000256" key="8">
    <source>
        <dbReference type="ARBA" id="ARBA00022763"/>
    </source>
</evidence>
<evidence type="ECO:0000256" key="9">
    <source>
        <dbReference type="ARBA" id="ARBA00022801"/>
    </source>
</evidence>
<accession>A0A0F9NSR6</accession>
<evidence type="ECO:0000256" key="16">
    <source>
        <dbReference type="ARBA" id="ARBA00031953"/>
    </source>
</evidence>
<keyword evidence="11" id="KW-0233">DNA recombination</keyword>
<sequence>MSKAKPLAALQLPFPPTVNTYWRSVWKPGWPRPRVLISERGRNYRKNVAAEVWKQLGGKLMLKGPLRVTLAVTMPDNRKRDLDNLLKGPLDAMEEAGVYGDDNQIHDLRITKLGVSTEKIGRLDVVIESADELPLFGGMQNEVME</sequence>
<evidence type="ECO:0000256" key="3">
    <source>
        <dbReference type="ARBA" id="ARBA00011738"/>
    </source>
</evidence>
<gene>
    <name evidence="17" type="ORF">LCGC14_0990000</name>
</gene>
<keyword evidence="12" id="KW-0234">DNA repair</keyword>
<evidence type="ECO:0000256" key="1">
    <source>
        <dbReference type="ARBA" id="ARBA00001946"/>
    </source>
</evidence>
<comment type="similarity">
    <text evidence="2">Belongs to the RusA family.</text>
</comment>